<evidence type="ECO:0000256" key="1">
    <source>
        <dbReference type="ARBA" id="ARBA00006432"/>
    </source>
</evidence>
<dbReference type="RefSeq" id="WP_068132708.1">
    <property type="nucleotide sequence ID" value="NZ_AP014924.1"/>
</dbReference>
<dbReference type="SUPFAM" id="SSF56801">
    <property type="entry name" value="Acetyl-CoA synthetase-like"/>
    <property type="match status" value="1"/>
</dbReference>
<evidence type="ECO:0000256" key="5">
    <source>
        <dbReference type="ARBA" id="ARBA00022840"/>
    </source>
</evidence>
<dbReference type="Pfam" id="PF16177">
    <property type="entry name" value="ACAS_N"/>
    <property type="match status" value="1"/>
</dbReference>
<gene>
    <name evidence="10" type="ORF">LIP_0031</name>
</gene>
<protein>
    <recommendedName>
        <fullName evidence="2">acetate--CoA ligase</fullName>
        <ecNumber evidence="2">6.2.1.1</ecNumber>
    </recommendedName>
</protein>
<feature type="domain" description="AMP-binding enzyme C-terminal" evidence="8">
    <location>
        <begin position="545"/>
        <end position="623"/>
    </location>
</feature>
<keyword evidence="4" id="KW-0547">Nucleotide-binding</keyword>
<dbReference type="InterPro" id="IPR000873">
    <property type="entry name" value="AMP-dep_synth/lig_dom"/>
</dbReference>
<evidence type="ECO:0000256" key="3">
    <source>
        <dbReference type="ARBA" id="ARBA00022598"/>
    </source>
</evidence>
<reference evidence="11" key="2">
    <citation type="journal article" date="2016" name="Int. J. Syst. Evol. Microbiol.">
        <title>Complete genome sequence and cell structure of Limnochorda pilosa, a Gram-negative spore-former within the phylum Firmicutes.</title>
        <authorList>
            <person name="Watanabe M."/>
            <person name="Kojima H."/>
            <person name="Fukui M."/>
        </authorList>
    </citation>
    <scope>NUCLEOTIDE SEQUENCE [LARGE SCALE GENOMIC DNA]</scope>
    <source>
        <strain evidence="11">HC45</strain>
    </source>
</reference>
<dbReference type="InterPro" id="IPR025110">
    <property type="entry name" value="AMP-bd_C"/>
</dbReference>
<dbReference type="KEGG" id="lpil:LIP_0031"/>
<dbReference type="InterPro" id="IPR045851">
    <property type="entry name" value="AMP-bd_C_sf"/>
</dbReference>
<dbReference type="PANTHER" id="PTHR24095:SF14">
    <property type="entry name" value="ACETYL-COENZYME A SYNTHETASE 1"/>
    <property type="match status" value="1"/>
</dbReference>
<dbReference type="InterPro" id="IPR042099">
    <property type="entry name" value="ANL_N_sf"/>
</dbReference>
<proteinExistence type="inferred from homology"/>
<accession>A0A0K2SFM3</accession>
<dbReference type="GO" id="GO:0003987">
    <property type="term" value="F:acetate-CoA ligase activity"/>
    <property type="evidence" value="ECO:0007669"/>
    <property type="project" value="UniProtKB-EC"/>
</dbReference>
<evidence type="ECO:0000313" key="10">
    <source>
        <dbReference type="EMBL" id="BAS25890.1"/>
    </source>
</evidence>
<feature type="domain" description="AMP-dependent synthetase/ligase" evidence="7">
    <location>
        <begin position="106"/>
        <end position="489"/>
    </location>
</feature>
<dbReference type="Proteomes" id="UP000065807">
    <property type="component" value="Chromosome"/>
</dbReference>
<dbReference type="PATRIC" id="fig|1555112.3.peg.31"/>
<dbReference type="EC" id="6.2.1.1" evidence="2"/>
<organism evidence="10 11">
    <name type="scientific">Limnochorda pilosa</name>
    <dbReference type="NCBI Taxonomy" id="1555112"/>
    <lineage>
        <taxon>Bacteria</taxon>
        <taxon>Bacillati</taxon>
        <taxon>Bacillota</taxon>
        <taxon>Limnochordia</taxon>
        <taxon>Limnochordales</taxon>
        <taxon>Limnochordaceae</taxon>
        <taxon>Limnochorda</taxon>
    </lineage>
</organism>
<comment type="similarity">
    <text evidence="1">Belongs to the ATP-dependent AMP-binding enzyme family.</text>
</comment>
<dbReference type="GO" id="GO:0005524">
    <property type="term" value="F:ATP binding"/>
    <property type="evidence" value="ECO:0007669"/>
    <property type="project" value="UniProtKB-KW"/>
</dbReference>
<dbReference type="InterPro" id="IPR032387">
    <property type="entry name" value="ACAS_N"/>
</dbReference>
<feature type="domain" description="Acetyl-coenzyme A synthetase N-terminal" evidence="9">
    <location>
        <begin position="45"/>
        <end position="100"/>
    </location>
</feature>
<evidence type="ECO:0000259" key="7">
    <source>
        <dbReference type="Pfam" id="PF00501"/>
    </source>
</evidence>
<evidence type="ECO:0000259" key="8">
    <source>
        <dbReference type="Pfam" id="PF13193"/>
    </source>
</evidence>
<dbReference type="GO" id="GO:0006085">
    <property type="term" value="P:acetyl-CoA biosynthetic process"/>
    <property type="evidence" value="ECO:0007669"/>
    <property type="project" value="TreeGrafter"/>
</dbReference>
<sequence>MVHTDDGLFPAPNTPGAAWYPSERDLARSRLLRFIRAHGLGSLGELHRRSVQDPEWFWSEVLKDLDVRFHRPPERMLDLSRGPQWPRWFPGGVMNLAHNALDKWLETPKQDATAFVWEGDDGEARRYTYRELHREANRLAGGLERLGLRPRDRVGLFLPMIPETVVAMMALAKAGAILTPLFSGFGPEAVASRLADCEARFLITADGFYRRGKEVSMKAIADRAVEQVPSLERMVVVRRTGSPVAWDRHLDVAWDEVLAMGTETYETRRTRADEPFMIIYTSGTTGKPKGAVHVHSGFPLKAAQDLAHAFDLQEDDLLFWVTDMGWMMGPWMVYGALWLGASFLLFEGTPDHPHPGRLWELLERHRVTLLGVSPTAIRALMGKGEEWVRRYDRSSLRAIGSTGEPWNPEPWQWTLQVVGEGRAPIINYSGGTEISGGILGCYTILPLKPCSFGGPLPGMAADVVDEEGRPVRGGVGELVLRAPWPGQTSGFWQAPERYVETYWSRLPGLWVHGDWARLDSEGFWYLEGRSDDTLKVAGKRVGPAEVESALVSHPAVREAAVIGAPDPVKGTAIVAFVILNDASAATPSLAAELAQHAAGLLGKSLKPQEVHFVPEIPKTRNGKLMRRVLRAHYVGEEPGDLSALENPDVLQAIPRALGRGA</sequence>
<dbReference type="Pfam" id="PF00501">
    <property type="entry name" value="AMP-binding"/>
    <property type="match status" value="1"/>
</dbReference>
<dbReference type="OrthoDB" id="9778383at2"/>
<keyword evidence="6" id="KW-0007">Acetylation</keyword>
<keyword evidence="3" id="KW-0436">Ligase</keyword>
<dbReference type="Gene3D" id="3.40.50.12780">
    <property type="entry name" value="N-terminal domain of ligase-like"/>
    <property type="match status" value="1"/>
</dbReference>
<name>A0A0K2SFM3_LIMPI</name>
<dbReference type="PROSITE" id="PS00455">
    <property type="entry name" value="AMP_BINDING"/>
    <property type="match status" value="1"/>
</dbReference>
<dbReference type="PANTHER" id="PTHR24095">
    <property type="entry name" value="ACETYL-COENZYME A SYNTHETASE"/>
    <property type="match status" value="1"/>
</dbReference>
<reference evidence="11" key="1">
    <citation type="submission" date="2015-07" db="EMBL/GenBank/DDBJ databases">
        <title>Complete genome sequence and phylogenetic analysis of Limnochorda pilosa.</title>
        <authorList>
            <person name="Watanabe M."/>
            <person name="Kojima H."/>
            <person name="Fukui M."/>
        </authorList>
    </citation>
    <scope>NUCLEOTIDE SEQUENCE [LARGE SCALE GENOMIC DNA]</scope>
    <source>
        <strain evidence="11">HC45</strain>
    </source>
</reference>
<evidence type="ECO:0000259" key="9">
    <source>
        <dbReference type="Pfam" id="PF16177"/>
    </source>
</evidence>
<evidence type="ECO:0000313" key="11">
    <source>
        <dbReference type="Proteomes" id="UP000065807"/>
    </source>
</evidence>
<keyword evidence="11" id="KW-1185">Reference proteome</keyword>
<dbReference type="Pfam" id="PF13193">
    <property type="entry name" value="AMP-binding_C"/>
    <property type="match status" value="1"/>
</dbReference>
<dbReference type="InterPro" id="IPR020845">
    <property type="entry name" value="AMP-binding_CS"/>
</dbReference>
<dbReference type="STRING" id="1555112.LIP_0031"/>
<evidence type="ECO:0000256" key="6">
    <source>
        <dbReference type="ARBA" id="ARBA00022990"/>
    </source>
</evidence>
<evidence type="ECO:0000256" key="4">
    <source>
        <dbReference type="ARBA" id="ARBA00022741"/>
    </source>
</evidence>
<dbReference type="AlphaFoldDB" id="A0A0K2SFM3"/>
<dbReference type="EMBL" id="AP014924">
    <property type="protein sequence ID" value="BAS25890.1"/>
    <property type="molecule type" value="Genomic_DNA"/>
</dbReference>
<keyword evidence="5" id="KW-0067">ATP-binding</keyword>
<evidence type="ECO:0000256" key="2">
    <source>
        <dbReference type="ARBA" id="ARBA00013275"/>
    </source>
</evidence>
<dbReference type="Gene3D" id="3.30.300.30">
    <property type="match status" value="1"/>
</dbReference>